<feature type="transmembrane region" description="Helical" evidence="2">
    <location>
        <begin position="386"/>
        <end position="406"/>
    </location>
</feature>
<dbReference type="Pfam" id="PF23000">
    <property type="entry name" value="ChitinSynthase_IV_N"/>
    <property type="match status" value="1"/>
</dbReference>
<reference evidence="4 5" key="1">
    <citation type="submission" date="2022-12" db="EMBL/GenBank/DDBJ databases">
        <title>Chromosome-level genome of Tegillarca granosa.</title>
        <authorList>
            <person name="Kim J."/>
        </authorList>
    </citation>
    <scope>NUCLEOTIDE SEQUENCE [LARGE SCALE GENOMIC DNA]</scope>
    <source>
        <strain evidence="4">Teg-2019</strain>
        <tissue evidence="4">Adductor muscle</tissue>
    </source>
</reference>
<feature type="transmembrane region" description="Helical" evidence="2">
    <location>
        <begin position="593"/>
        <end position="610"/>
    </location>
</feature>
<proteinExistence type="predicted"/>
<feature type="transmembrane region" description="Helical" evidence="2">
    <location>
        <begin position="426"/>
        <end position="445"/>
    </location>
</feature>
<feature type="compositionally biased region" description="Polar residues" evidence="1">
    <location>
        <begin position="146"/>
        <end position="160"/>
    </location>
</feature>
<organism evidence="4 5">
    <name type="scientific">Tegillarca granosa</name>
    <name type="common">Malaysian cockle</name>
    <name type="synonym">Anadara granosa</name>
    <dbReference type="NCBI Taxonomy" id="220873"/>
    <lineage>
        <taxon>Eukaryota</taxon>
        <taxon>Metazoa</taxon>
        <taxon>Spiralia</taxon>
        <taxon>Lophotrochozoa</taxon>
        <taxon>Mollusca</taxon>
        <taxon>Bivalvia</taxon>
        <taxon>Autobranchia</taxon>
        <taxon>Pteriomorphia</taxon>
        <taxon>Arcoida</taxon>
        <taxon>Arcoidea</taxon>
        <taxon>Arcidae</taxon>
        <taxon>Tegillarca</taxon>
    </lineage>
</organism>
<feature type="transmembrane region" description="Helical" evidence="2">
    <location>
        <begin position="317"/>
        <end position="339"/>
    </location>
</feature>
<evidence type="ECO:0000259" key="3">
    <source>
        <dbReference type="Pfam" id="PF23000"/>
    </source>
</evidence>
<feature type="transmembrane region" description="Helical" evidence="2">
    <location>
        <begin position="549"/>
        <end position="573"/>
    </location>
</feature>
<keyword evidence="2" id="KW-1133">Transmembrane helix</keyword>
<dbReference type="InterPro" id="IPR055120">
    <property type="entry name" value="Chs-1/2_IV_N"/>
</dbReference>
<feature type="compositionally biased region" description="Basic and acidic residues" evidence="1">
    <location>
        <begin position="177"/>
        <end position="191"/>
    </location>
</feature>
<evidence type="ECO:0000256" key="1">
    <source>
        <dbReference type="SAM" id="MobiDB-lite"/>
    </source>
</evidence>
<feature type="transmembrane region" description="Helical" evidence="2">
    <location>
        <begin position="230"/>
        <end position="250"/>
    </location>
</feature>
<feature type="region of interest" description="Disordered" evidence="1">
    <location>
        <begin position="82"/>
        <end position="195"/>
    </location>
</feature>
<sequence length="667" mass="76843">MLSLISRYTQLYPESRNQQEAKQKIEIIMDKILPLSFRDDYRIGKYRVFLKENVSTFLEKCVYLRQREAAKILVRHTRKYLVKRRKEREEEEERRQKYALSNNDEKNEKTTSKTTPTAEPAFPEISSSNQSTDSSTASYSWDTELGASQSSQSSFANYRGTTKKSSPPPSRKKTKFKHETEPKRTNEETEQVHAMPQKKGKPFWDIFQIIAREGKSGDVHTSRSMRILKVITYFVLFLLLLFCLICQKVSLMTLVSGSKYTENITLTDEQNEDQRNKASARYLLLLIALTIPYLLTILVSISKALFGNMPFPALKSIFMVVFVELLHTCGLCILLFRVLPELDMARGIMLMNATCLLPCLLKPICASNLSTGKAACNSKGGRMFTFVLDLLSVIVQLSVYPIIILYDYYLDRTYFKMHHDIKEINVIEAVFAILLVSFSWWENFVDDRFCGKLKASNPLQKFILGIKFDLQESRPIILTFCGFLKAGLAVALAYLFRGNLSFNFGEVMGNLKDDKIQENVSIIFLTLTAFVGYYIAYTACKLQLQKFCFSFPLILSTPLAVLLAVFDCNYHFLNVVSTETRACWDIWPNHLKIIHVTAGVLWFISLYWIGRHIWFPNQKRLAKVERLFVSPLYCGILLEQDLVLNRRRNNQMIKRTATDSGKGDIFR</sequence>
<keyword evidence="2" id="KW-0812">Transmembrane</keyword>
<feature type="transmembrane region" description="Helical" evidence="2">
    <location>
        <begin position="476"/>
        <end position="496"/>
    </location>
</feature>
<gene>
    <name evidence="4" type="ORF">KUTeg_015103</name>
</gene>
<dbReference type="Proteomes" id="UP001217089">
    <property type="component" value="Unassembled WGS sequence"/>
</dbReference>
<evidence type="ECO:0000313" key="4">
    <source>
        <dbReference type="EMBL" id="KAJ8307019.1"/>
    </source>
</evidence>
<feature type="domain" description="Chitin synthase chs-1/2 N-terminal putative transporter" evidence="3">
    <location>
        <begin position="222"/>
        <end position="570"/>
    </location>
</feature>
<keyword evidence="5" id="KW-1185">Reference proteome</keyword>
<name>A0ABQ9EPV0_TEGGR</name>
<protein>
    <recommendedName>
        <fullName evidence="3">Chitin synthase chs-1/2 N-terminal putative transporter domain-containing protein</fullName>
    </recommendedName>
</protein>
<evidence type="ECO:0000313" key="5">
    <source>
        <dbReference type="Proteomes" id="UP001217089"/>
    </source>
</evidence>
<dbReference type="Gene3D" id="1.20.5.4820">
    <property type="match status" value="1"/>
</dbReference>
<accession>A0ABQ9EPV0</accession>
<comment type="caution">
    <text evidence="4">The sequence shown here is derived from an EMBL/GenBank/DDBJ whole genome shotgun (WGS) entry which is preliminary data.</text>
</comment>
<keyword evidence="2" id="KW-0472">Membrane</keyword>
<evidence type="ECO:0000256" key="2">
    <source>
        <dbReference type="SAM" id="Phobius"/>
    </source>
</evidence>
<dbReference type="EMBL" id="JARBDR010000793">
    <property type="protein sequence ID" value="KAJ8307019.1"/>
    <property type="molecule type" value="Genomic_DNA"/>
</dbReference>
<feature type="transmembrane region" description="Helical" evidence="2">
    <location>
        <begin position="282"/>
        <end position="305"/>
    </location>
</feature>
<feature type="compositionally biased region" description="Low complexity" evidence="1">
    <location>
        <begin position="126"/>
        <end position="140"/>
    </location>
</feature>
<feature type="transmembrane region" description="Helical" evidence="2">
    <location>
        <begin position="516"/>
        <end position="537"/>
    </location>
</feature>